<dbReference type="InterPro" id="IPR027417">
    <property type="entry name" value="P-loop_NTPase"/>
</dbReference>
<name>A0A7S3LNR7_9STRA</name>
<dbReference type="GO" id="GO:0008146">
    <property type="term" value="F:sulfotransferase activity"/>
    <property type="evidence" value="ECO:0007669"/>
    <property type="project" value="InterPro"/>
</dbReference>
<evidence type="ECO:0000313" key="4">
    <source>
        <dbReference type="EMBL" id="CAE0434620.1"/>
    </source>
</evidence>
<keyword evidence="2" id="KW-0808">Transferase</keyword>
<feature type="domain" description="Sulfotransferase" evidence="3">
    <location>
        <begin position="63"/>
        <end position="343"/>
    </location>
</feature>
<sequence length="356" mass="41235">MLGACAKLFAVLAVVFGIIAGFYPTLFFKIPEVGFIPYAISGGPVPPYFDYTMFEDDSWLQDGDIVVAVGAKCGTNWMMTMVHELRTWNQPELKDFEDVLDIMPWAEFPQHPGIIGNSKGRIELWNKRGKWNRKEYPFRVFKSHMTPKPIDGKATSPFQCLDVAGRSKVKYIAMTRDGRDVIKSLEKFLNVHSKEFRNMWGGFPPPLESMEAAFDFSMPTENVPVLDYIKEWWPYRNHPNVLLLHYGEVYKDVPGTLRKLAEFLGLNDISEEDFTEIEKRVSIDFMKSRQDRYLCRFGHDNDKTVFSAKAGIIRKGGVGTSKKHLNEELNQRFEKHLKEKLGDDPELMKWYKERMH</sequence>
<evidence type="ECO:0000256" key="1">
    <source>
        <dbReference type="ARBA" id="ARBA00005771"/>
    </source>
</evidence>
<comment type="similarity">
    <text evidence="1">Belongs to the sulfotransferase 1 family.</text>
</comment>
<dbReference type="PANTHER" id="PTHR11783">
    <property type="entry name" value="SULFOTRANSFERASE SULT"/>
    <property type="match status" value="1"/>
</dbReference>
<dbReference type="InterPro" id="IPR000863">
    <property type="entry name" value="Sulfotransferase_dom"/>
</dbReference>
<protein>
    <recommendedName>
        <fullName evidence="3">Sulfotransferase domain-containing protein</fullName>
    </recommendedName>
</protein>
<dbReference type="Pfam" id="PF00685">
    <property type="entry name" value="Sulfotransfer_1"/>
    <property type="match status" value="1"/>
</dbReference>
<organism evidence="4">
    <name type="scientific">Aplanochytrium stocchinoi</name>
    <dbReference type="NCBI Taxonomy" id="215587"/>
    <lineage>
        <taxon>Eukaryota</taxon>
        <taxon>Sar</taxon>
        <taxon>Stramenopiles</taxon>
        <taxon>Bigyra</taxon>
        <taxon>Labyrinthulomycetes</taxon>
        <taxon>Thraustochytrida</taxon>
        <taxon>Thraustochytriidae</taxon>
        <taxon>Aplanochytrium</taxon>
    </lineage>
</organism>
<evidence type="ECO:0000259" key="3">
    <source>
        <dbReference type="Pfam" id="PF00685"/>
    </source>
</evidence>
<evidence type="ECO:0000256" key="2">
    <source>
        <dbReference type="ARBA" id="ARBA00022679"/>
    </source>
</evidence>
<proteinExistence type="inferred from homology"/>
<dbReference type="AlphaFoldDB" id="A0A7S3LNR7"/>
<dbReference type="SUPFAM" id="SSF52540">
    <property type="entry name" value="P-loop containing nucleoside triphosphate hydrolases"/>
    <property type="match status" value="1"/>
</dbReference>
<dbReference type="Gene3D" id="3.40.50.300">
    <property type="entry name" value="P-loop containing nucleotide triphosphate hydrolases"/>
    <property type="match status" value="1"/>
</dbReference>
<accession>A0A7S3LNR7</accession>
<reference evidence="4" key="1">
    <citation type="submission" date="2021-01" db="EMBL/GenBank/DDBJ databases">
        <authorList>
            <person name="Corre E."/>
            <person name="Pelletier E."/>
            <person name="Niang G."/>
            <person name="Scheremetjew M."/>
            <person name="Finn R."/>
            <person name="Kale V."/>
            <person name="Holt S."/>
            <person name="Cochrane G."/>
            <person name="Meng A."/>
            <person name="Brown T."/>
            <person name="Cohen L."/>
        </authorList>
    </citation>
    <scope>NUCLEOTIDE SEQUENCE</scope>
    <source>
        <strain evidence="4">GSBS06</strain>
    </source>
</reference>
<dbReference type="EMBL" id="HBIN01006717">
    <property type="protein sequence ID" value="CAE0434620.1"/>
    <property type="molecule type" value="Transcribed_RNA"/>
</dbReference>
<gene>
    <name evidence="4" type="ORF">ASTO00021_LOCUS4915</name>
</gene>